<keyword evidence="4" id="KW-0560">Oxidoreductase</keyword>
<dbReference type="Proteomes" id="UP000309848">
    <property type="component" value="Unassembled WGS sequence"/>
</dbReference>
<proteinExistence type="predicted"/>
<keyword evidence="2" id="KW-0964">Secreted</keyword>
<gene>
    <name evidence="4" type="ORF">E5A74_10600</name>
</gene>
<reference evidence="4 5" key="1">
    <citation type="submission" date="2019-04" db="EMBL/GenBank/DDBJ databases">
        <title>Sphingomonas psychrotolerans sp. nov., isolated from soil in the Tianshan Mountains, Xinjiang, China.</title>
        <authorList>
            <person name="Luo Y."/>
            <person name="Sheng H."/>
        </authorList>
    </citation>
    <scope>NUCLEOTIDE SEQUENCE [LARGE SCALE GENOMIC DNA]</scope>
    <source>
        <strain evidence="4 5">KIS18-15</strain>
    </source>
</reference>
<dbReference type="GO" id="GO:0006979">
    <property type="term" value="P:response to oxidative stress"/>
    <property type="evidence" value="ECO:0007669"/>
    <property type="project" value="InterPro"/>
</dbReference>
<evidence type="ECO:0000313" key="5">
    <source>
        <dbReference type="Proteomes" id="UP000309848"/>
    </source>
</evidence>
<dbReference type="Pfam" id="PF03098">
    <property type="entry name" value="An_peroxidase"/>
    <property type="match status" value="1"/>
</dbReference>
<keyword evidence="4" id="KW-0575">Peroxidase</keyword>
<dbReference type="AlphaFoldDB" id="A0A4S1WGR3"/>
<dbReference type="SUPFAM" id="SSF48113">
    <property type="entry name" value="Heme-dependent peroxidases"/>
    <property type="match status" value="1"/>
</dbReference>
<dbReference type="InterPro" id="IPR019791">
    <property type="entry name" value="Haem_peroxidase_animal"/>
</dbReference>
<dbReference type="Gene3D" id="1.10.640.10">
    <property type="entry name" value="Haem peroxidase domain superfamily, animal type"/>
    <property type="match status" value="1"/>
</dbReference>
<organism evidence="4 5">
    <name type="scientific">Sphingomonas naasensis</name>
    <dbReference type="NCBI Taxonomy" id="1344951"/>
    <lineage>
        <taxon>Bacteria</taxon>
        <taxon>Pseudomonadati</taxon>
        <taxon>Pseudomonadota</taxon>
        <taxon>Alphaproteobacteria</taxon>
        <taxon>Sphingomonadales</taxon>
        <taxon>Sphingomonadaceae</taxon>
        <taxon>Sphingomonas</taxon>
    </lineage>
</organism>
<dbReference type="GO" id="GO:0020037">
    <property type="term" value="F:heme binding"/>
    <property type="evidence" value="ECO:0007669"/>
    <property type="project" value="InterPro"/>
</dbReference>
<accession>A0A4S1WGR3</accession>
<evidence type="ECO:0000256" key="3">
    <source>
        <dbReference type="ARBA" id="ARBA00023180"/>
    </source>
</evidence>
<sequence length="564" mass="59026">MLFALGHGQKFVQLGMTLATAGSDGDGAGGATSSEVAPASAFASNAPDMIAEAAGAAAAGAAPAGPDRFGYMFTGGGLVHDPDAFEKLGAVGAAMNDAGPFPGPSSELPAVLTYFGQFIDHDITANTDRNPEALADFSIAAPPLVINPRATVMQQLGNLRRGTLRLDSVYGDGTDIDEKLRDGAHMRVGHADGGEPNDLPRFGQMLDEGLVTDLPPTTGMVSDFGPVDPRKLAFIADSRNDENLVVAQLHLSVLRFHNAVADTLAGDDDARFARAKRLVQWHYQWLVVERYLAALCDPAILAVTKVSGGARYAAFAKAHGGTSGDHAPLPIEFSVAAFRFGHSMIRGAYTFNAFFGPAGSLGRATLHELFQFTGKGGLGGASVLPSVWIINWANFIVPDDVARVARPIDPALADALGDLVNESKPHLRSLAQRNLRRSYILNLPTAQTVGAQLDDAGIEVKALTTAEITAGPGGAAIDDNGYETQTPLWFYVLAEAQARGGGKRLGPIGSAIVAETLVGLIATDPESYWNAAGSDQGRWHPADAGLPGGPVDSFESFFKFAGVL</sequence>
<evidence type="ECO:0000256" key="1">
    <source>
        <dbReference type="ARBA" id="ARBA00004613"/>
    </source>
</evidence>
<keyword evidence="5" id="KW-1185">Reference proteome</keyword>
<dbReference type="OrthoDB" id="105077at2"/>
<dbReference type="GO" id="GO:0005576">
    <property type="term" value="C:extracellular region"/>
    <property type="evidence" value="ECO:0007669"/>
    <property type="project" value="UniProtKB-SubCell"/>
</dbReference>
<dbReference type="InterPro" id="IPR010255">
    <property type="entry name" value="Haem_peroxidase_sf"/>
</dbReference>
<dbReference type="EMBL" id="SRXU01000004">
    <property type="protein sequence ID" value="TGX42294.1"/>
    <property type="molecule type" value="Genomic_DNA"/>
</dbReference>
<comment type="subcellular location">
    <subcellularLocation>
        <location evidence="1">Secreted</location>
    </subcellularLocation>
</comment>
<dbReference type="PANTHER" id="PTHR11475">
    <property type="entry name" value="OXIDASE/PEROXIDASE"/>
    <property type="match status" value="1"/>
</dbReference>
<keyword evidence="3" id="KW-0325">Glycoprotein</keyword>
<dbReference type="CDD" id="cd09819">
    <property type="entry name" value="An_peroxidase_bacterial_1"/>
    <property type="match status" value="1"/>
</dbReference>
<protein>
    <submittedName>
        <fullName evidence="4">Peroxidase</fullName>
    </submittedName>
</protein>
<dbReference type="GO" id="GO:0004601">
    <property type="term" value="F:peroxidase activity"/>
    <property type="evidence" value="ECO:0007669"/>
    <property type="project" value="UniProtKB-KW"/>
</dbReference>
<evidence type="ECO:0000313" key="4">
    <source>
        <dbReference type="EMBL" id="TGX42294.1"/>
    </source>
</evidence>
<evidence type="ECO:0000256" key="2">
    <source>
        <dbReference type="ARBA" id="ARBA00022525"/>
    </source>
</evidence>
<name>A0A4S1WGR3_9SPHN</name>
<dbReference type="RefSeq" id="WP_135984641.1">
    <property type="nucleotide sequence ID" value="NZ_JAASQM010000004.1"/>
</dbReference>
<dbReference type="PANTHER" id="PTHR11475:SF4">
    <property type="entry name" value="CHORION PEROXIDASE"/>
    <property type="match status" value="1"/>
</dbReference>
<comment type="caution">
    <text evidence="4">The sequence shown here is derived from an EMBL/GenBank/DDBJ whole genome shotgun (WGS) entry which is preliminary data.</text>
</comment>
<dbReference type="InterPro" id="IPR037120">
    <property type="entry name" value="Haem_peroxidase_sf_animal"/>
</dbReference>